<dbReference type="AlphaFoldDB" id="A0A068S1N7"/>
<reference evidence="1" key="1">
    <citation type="submission" date="2013-08" db="EMBL/GenBank/DDBJ databases">
        <title>Gene expansion shapes genome architecture in the human pathogen Lichtheimia corymbifera: an evolutionary genomics analysis in the ancient terrestrial Mucorales (Mucoromycotina).</title>
        <authorList>
            <person name="Schwartze V.U."/>
            <person name="Winter S."/>
            <person name="Shelest E."/>
            <person name="Marcet-Houben M."/>
            <person name="Horn F."/>
            <person name="Wehner S."/>
            <person name="Hoffmann K."/>
            <person name="Riege K."/>
            <person name="Sammeth M."/>
            <person name="Nowrousian M."/>
            <person name="Valiante V."/>
            <person name="Linde J."/>
            <person name="Jacobsen I.D."/>
            <person name="Marz M."/>
            <person name="Brakhage A.A."/>
            <person name="Gabaldon T."/>
            <person name="Bocker S."/>
            <person name="Voigt K."/>
        </authorList>
    </citation>
    <scope>NUCLEOTIDE SEQUENCE [LARGE SCALE GENOMIC DNA]</scope>
    <source>
        <strain evidence="1">FSU 9682</strain>
    </source>
</reference>
<dbReference type="Proteomes" id="UP000027586">
    <property type="component" value="Unassembled WGS sequence"/>
</dbReference>
<organism evidence="1 2">
    <name type="scientific">Lichtheimia corymbifera JMRC:FSU:9682</name>
    <dbReference type="NCBI Taxonomy" id="1263082"/>
    <lineage>
        <taxon>Eukaryota</taxon>
        <taxon>Fungi</taxon>
        <taxon>Fungi incertae sedis</taxon>
        <taxon>Mucoromycota</taxon>
        <taxon>Mucoromycotina</taxon>
        <taxon>Mucoromycetes</taxon>
        <taxon>Mucorales</taxon>
        <taxon>Lichtheimiaceae</taxon>
        <taxon>Lichtheimia</taxon>
    </lineage>
</organism>
<dbReference type="EMBL" id="CBTN010000027">
    <property type="protein sequence ID" value="CDH55136.1"/>
    <property type="molecule type" value="Genomic_DNA"/>
</dbReference>
<accession>A0A068S1N7</accession>
<dbReference type="SUPFAM" id="SSF52047">
    <property type="entry name" value="RNI-like"/>
    <property type="match status" value="1"/>
</dbReference>
<dbReference type="PANTHER" id="PTHR13318">
    <property type="entry name" value="PARTNER OF PAIRED, ISOFORM B-RELATED"/>
    <property type="match status" value="1"/>
</dbReference>
<keyword evidence="2" id="KW-1185">Reference proteome</keyword>
<comment type="caution">
    <text evidence="1">The sequence shown here is derived from an EMBL/GenBank/DDBJ whole genome shotgun (WGS) entry which is preliminary data.</text>
</comment>
<name>A0A068S1N7_9FUNG</name>
<dbReference type="OrthoDB" id="2153609at2759"/>
<proteinExistence type="predicted"/>
<evidence type="ECO:0000313" key="1">
    <source>
        <dbReference type="EMBL" id="CDH55136.1"/>
    </source>
</evidence>
<protein>
    <recommendedName>
        <fullName evidence="3">F-box domain-containing protein</fullName>
    </recommendedName>
</protein>
<evidence type="ECO:0008006" key="3">
    <source>
        <dbReference type="Google" id="ProtNLM"/>
    </source>
</evidence>
<dbReference type="VEuPathDB" id="FungiDB:LCOR_06311.1"/>
<dbReference type="GO" id="GO:0031146">
    <property type="term" value="P:SCF-dependent proteasomal ubiquitin-dependent protein catabolic process"/>
    <property type="evidence" value="ECO:0007669"/>
    <property type="project" value="TreeGrafter"/>
</dbReference>
<dbReference type="InterPro" id="IPR032675">
    <property type="entry name" value="LRR_dom_sf"/>
</dbReference>
<evidence type="ECO:0000313" key="2">
    <source>
        <dbReference type="Proteomes" id="UP000027586"/>
    </source>
</evidence>
<sequence length="443" mass="50523">MDFSSEEHMFRKLQFIVRLHCSNVRRVKIRCKGDKTMTKFVELLEQTRDQLRYLQLTVTDDAVSVNDPIQQVFEHCTNLVYFDYHESSILLTRTYGTIIRSRMMHEYPVLRHLTHLHLGMFSISGPSEMCANIIKYTPSLIQFSASTKNCPRLSTLTTACPRLSAVLRESVDGLSTQTSCIQRLDFYEEDPLIAPATFKNDDTTTATTCLTTIQTHVTDEILPSTTMRSLAVNCRDSNNADLVRMIGDPSWPVLTTLYLSDSPRSFYGSLMTPLAILVKYCPNLVHLGLSTQRFVTDENVDFIMNNMPHVTWLQLVGPSRHVSSEKLVQLAQCDNLKHLDQLRFQALEQVNDDVLDALIGTRLDTLISLSLEHGLRVTDAGVRRLVHELKKGKYQLRRLQLSNLLYGKVSSSIVRYARSQLPHIHVTDEIGDILHHISEDQYP</sequence>
<gene>
    <name evidence="1" type="ORF">LCOR_06311.1</name>
</gene>
<dbReference type="Gene3D" id="3.80.10.10">
    <property type="entry name" value="Ribonuclease Inhibitor"/>
    <property type="match status" value="1"/>
</dbReference>
<dbReference type="GO" id="GO:0019005">
    <property type="term" value="C:SCF ubiquitin ligase complex"/>
    <property type="evidence" value="ECO:0007669"/>
    <property type="project" value="TreeGrafter"/>
</dbReference>